<dbReference type="InterPro" id="IPR051531">
    <property type="entry name" value="N-acetyltransferase"/>
</dbReference>
<dbReference type="Proteomes" id="UP000727456">
    <property type="component" value="Unassembled WGS sequence"/>
</dbReference>
<dbReference type="PROSITE" id="PS51186">
    <property type="entry name" value="GNAT"/>
    <property type="match status" value="1"/>
</dbReference>
<feature type="domain" description="N-acetyltransferase" evidence="1">
    <location>
        <begin position="19"/>
        <end position="170"/>
    </location>
</feature>
<sequence>MFAVTERLLLRPGWTEDAPALSRAIGDAAVVRNLSRAPWPYALGDAENFLSQPQDPRYPRFLVTRRDDGALIGGIALMPVEGEGAELGYWLARDQWGRGYATEAGRAVVAIADESLRLPELKASHALDNPASGGVLAKLGFEPNGTAKLYSRARGRDMDIRTFVRTRPMGEPQALAA</sequence>
<accession>A0ABX0TPQ3</accession>
<reference evidence="2 3" key="1">
    <citation type="submission" date="2020-03" db="EMBL/GenBank/DDBJ databases">
        <title>Genomic Encyclopedia of Type Strains, Phase III (KMG-III): the genomes of soil and plant-associated and newly described type strains.</title>
        <authorList>
            <person name="Whitman W."/>
        </authorList>
    </citation>
    <scope>NUCLEOTIDE SEQUENCE [LARGE SCALE GENOMIC DNA]</scope>
    <source>
        <strain evidence="2 3">CECT 8804</strain>
    </source>
</reference>
<dbReference type="PANTHER" id="PTHR43792">
    <property type="entry name" value="GNAT FAMILY, PUTATIVE (AFU_ORTHOLOGUE AFUA_3G00765)-RELATED-RELATED"/>
    <property type="match status" value="1"/>
</dbReference>
<keyword evidence="3" id="KW-1185">Reference proteome</keyword>
<evidence type="ECO:0000313" key="2">
    <source>
        <dbReference type="EMBL" id="NIJ07487.1"/>
    </source>
</evidence>
<dbReference type="RefSeq" id="WP_167072346.1">
    <property type="nucleotide sequence ID" value="NZ_JAAOZC010000002.1"/>
</dbReference>
<dbReference type="InterPro" id="IPR000182">
    <property type="entry name" value="GNAT_dom"/>
</dbReference>
<dbReference type="EMBL" id="JAAOZC010000002">
    <property type="protein sequence ID" value="NIJ07487.1"/>
    <property type="molecule type" value="Genomic_DNA"/>
</dbReference>
<evidence type="ECO:0000313" key="3">
    <source>
        <dbReference type="Proteomes" id="UP000727456"/>
    </source>
</evidence>
<dbReference type="SUPFAM" id="SSF55729">
    <property type="entry name" value="Acyl-CoA N-acyltransferases (Nat)"/>
    <property type="match status" value="1"/>
</dbReference>
<protein>
    <submittedName>
        <fullName evidence="2">RimJ/RimL family protein N-acetyltransferase</fullName>
    </submittedName>
</protein>
<organism evidence="2 3">
    <name type="scientific">Sphingomonas vulcanisoli</name>
    <dbReference type="NCBI Taxonomy" id="1658060"/>
    <lineage>
        <taxon>Bacteria</taxon>
        <taxon>Pseudomonadati</taxon>
        <taxon>Pseudomonadota</taxon>
        <taxon>Alphaproteobacteria</taxon>
        <taxon>Sphingomonadales</taxon>
        <taxon>Sphingomonadaceae</taxon>
        <taxon>Sphingomonas</taxon>
    </lineage>
</organism>
<dbReference type="Pfam" id="PF13302">
    <property type="entry name" value="Acetyltransf_3"/>
    <property type="match status" value="1"/>
</dbReference>
<name>A0ABX0TPQ3_9SPHN</name>
<dbReference type="InterPro" id="IPR016181">
    <property type="entry name" value="Acyl_CoA_acyltransferase"/>
</dbReference>
<gene>
    <name evidence="2" type="ORF">FHS31_001083</name>
</gene>
<dbReference type="Gene3D" id="3.40.630.30">
    <property type="match status" value="1"/>
</dbReference>
<evidence type="ECO:0000259" key="1">
    <source>
        <dbReference type="PROSITE" id="PS51186"/>
    </source>
</evidence>
<comment type="caution">
    <text evidence="2">The sequence shown here is derived from an EMBL/GenBank/DDBJ whole genome shotgun (WGS) entry which is preliminary data.</text>
</comment>
<proteinExistence type="predicted"/>